<dbReference type="Proteomes" id="UP000001072">
    <property type="component" value="Unassembled WGS sequence"/>
</dbReference>
<name>F4RUB5_MELLP</name>
<dbReference type="EMBL" id="GL883121">
    <property type="protein sequence ID" value="EGG04028.1"/>
    <property type="molecule type" value="Genomic_DNA"/>
</dbReference>
<accession>F4RUB5</accession>
<dbReference type="KEGG" id="mlr:MELLADRAFT_124168"/>
<dbReference type="HOGENOM" id="CLU_150810_0_0_1"/>
<dbReference type="AlphaFoldDB" id="F4RUB5"/>
<proteinExistence type="predicted"/>
<dbReference type="RefSeq" id="XP_007412821.1">
    <property type="nucleotide sequence ID" value="XM_007412759.1"/>
</dbReference>
<sequence>MFHQYPLKVAVLLCTFYLSTLIGSSASKLTGHCNLGLTGVFPDHSNGVECDRLNNRPLWCNYKSCWHGGNKWVKMNTCRPYGSHPDDPRVSAQDCVDYVWVGGNTFTCTNPHQVTYSCYDLTPQTTPYITCTSCDYT</sequence>
<reference evidence="3" key="1">
    <citation type="journal article" date="2011" name="Proc. Natl. Acad. Sci. U.S.A.">
        <title>Obligate biotrophy features unraveled by the genomic analysis of rust fungi.</title>
        <authorList>
            <person name="Duplessis S."/>
            <person name="Cuomo C.A."/>
            <person name="Lin Y.-C."/>
            <person name="Aerts A."/>
            <person name="Tisserant E."/>
            <person name="Veneault-Fourrey C."/>
            <person name="Joly D.L."/>
            <person name="Hacquard S."/>
            <person name="Amselem J."/>
            <person name="Cantarel B.L."/>
            <person name="Chiu R."/>
            <person name="Coutinho P.M."/>
            <person name="Feau N."/>
            <person name="Field M."/>
            <person name="Frey P."/>
            <person name="Gelhaye E."/>
            <person name="Goldberg J."/>
            <person name="Grabherr M.G."/>
            <person name="Kodira C.D."/>
            <person name="Kohler A."/>
            <person name="Kuees U."/>
            <person name="Lindquist E.A."/>
            <person name="Lucas S.M."/>
            <person name="Mago R."/>
            <person name="Mauceli E."/>
            <person name="Morin E."/>
            <person name="Murat C."/>
            <person name="Pangilinan J.L."/>
            <person name="Park R."/>
            <person name="Pearson M."/>
            <person name="Quesneville H."/>
            <person name="Rouhier N."/>
            <person name="Sakthikumar S."/>
            <person name="Salamov A.A."/>
            <person name="Schmutz J."/>
            <person name="Selles B."/>
            <person name="Shapiro H."/>
            <person name="Tanguay P."/>
            <person name="Tuskan G.A."/>
            <person name="Henrissat B."/>
            <person name="Van de Peer Y."/>
            <person name="Rouze P."/>
            <person name="Ellis J.G."/>
            <person name="Dodds P.N."/>
            <person name="Schein J.E."/>
            <person name="Zhong S."/>
            <person name="Hamelin R.C."/>
            <person name="Grigoriev I.V."/>
            <person name="Szabo L.J."/>
            <person name="Martin F."/>
        </authorList>
    </citation>
    <scope>NUCLEOTIDE SEQUENCE [LARGE SCALE GENOMIC DNA]</scope>
    <source>
        <strain evidence="3">98AG31 / pathotype 3-4-7</strain>
    </source>
</reference>
<protein>
    <submittedName>
        <fullName evidence="2">Secreted protein</fullName>
    </submittedName>
</protein>
<gene>
    <name evidence="2" type="ORF">MELLADRAFT_124168</name>
</gene>
<feature type="signal peptide" evidence="1">
    <location>
        <begin position="1"/>
        <end position="26"/>
    </location>
</feature>
<evidence type="ECO:0000313" key="3">
    <source>
        <dbReference type="Proteomes" id="UP000001072"/>
    </source>
</evidence>
<feature type="chain" id="PRO_5003321048" evidence="1">
    <location>
        <begin position="27"/>
        <end position="137"/>
    </location>
</feature>
<evidence type="ECO:0000256" key="1">
    <source>
        <dbReference type="SAM" id="SignalP"/>
    </source>
</evidence>
<keyword evidence="1" id="KW-0732">Signal</keyword>
<organism evidence="3">
    <name type="scientific">Melampsora larici-populina (strain 98AG31 / pathotype 3-4-7)</name>
    <name type="common">Poplar leaf rust fungus</name>
    <dbReference type="NCBI Taxonomy" id="747676"/>
    <lineage>
        <taxon>Eukaryota</taxon>
        <taxon>Fungi</taxon>
        <taxon>Dikarya</taxon>
        <taxon>Basidiomycota</taxon>
        <taxon>Pucciniomycotina</taxon>
        <taxon>Pucciniomycetes</taxon>
        <taxon>Pucciniales</taxon>
        <taxon>Melampsoraceae</taxon>
        <taxon>Melampsora</taxon>
    </lineage>
</organism>
<evidence type="ECO:0000313" key="2">
    <source>
        <dbReference type="EMBL" id="EGG04028.1"/>
    </source>
</evidence>
<dbReference type="GeneID" id="18926659"/>
<dbReference type="InParanoid" id="F4RUB5"/>
<dbReference type="VEuPathDB" id="FungiDB:MELLADRAFT_124168"/>
<keyword evidence="3" id="KW-1185">Reference proteome</keyword>